<evidence type="ECO:0008006" key="3">
    <source>
        <dbReference type="Google" id="ProtNLM"/>
    </source>
</evidence>
<keyword evidence="2" id="KW-1185">Reference proteome</keyword>
<dbReference type="EMBL" id="RHHQ01000006">
    <property type="protein sequence ID" value="RNB91249.1"/>
    <property type="molecule type" value="Genomic_DNA"/>
</dbReference>
<comment type="caution">
    <text evidence="1">The sequence shown here is derived from an EMBL/GenBank/DDBJ whole genome shotgun (WGS) entry which is preliminary data.</text>
</comment>
<dbReference type="RefSeq" id="WP_122917102.1">
    <property type="nucleotide sequence ID" value="NZ_RHHQ01000006.1"/>
</dbReference>
<sequence>MGSVLQREEMDTIAELFASRVFDFTQQVVYFPIRHHSPACSYHLLQTIAAYQPQIILIEGPDNSNHIIDVLAHEDTKPPVSIYYAYSAEQHNYSCYFPLLDYSPEYVAMKEARRLGIPARFIDLGYGSRLESLEHGHDIKRENEKVSYQDEKLLTSSAFIKRICESMHCRNFDELWERVFEIGGIRKPTDAFVREVFAYCYLSRQCYAEETLAEEGHLIREAHMKTCIAAAREKYGKILVVTGGFHTYGLIEERSHSYQVKQIKDEKVYPMVYTFREADQLSGYASGMPYVNYYDTVWKAIQKKEQQPFHRSAVSFLAQLLKNLRAKGETVSVADAIEGFNLVKGLAVLREKSEGGAYELLDGVTTAFTKGERSIATERPIETLAELMMGDVIGEIAKNDLDVPIVRDFKEICKKQKLQLKTTGKSQKVLELYAKESHRQASQFFHCLQFMEVEFCQKESGPDWKNYRNVNLVRESWNYSYSSYVEARLIENSLYGGTIKEAAINRLEEVVKQLPLHKSQEAARWLLQAILMGLEETGAKLFALVEDSVKHDGSFTSLCQTLKTLSILNDQRRLFALRETERLAQLIDETYYNAVTKIYELTQPNPDELAEIAEHLKYLHMLAGKGDESRADEIFADQLRDLLAHDQLPAQLEGVVTAILCDRGELAQEEIARRARGYIFGTPDRMLATAQYLQGVFTVARDIFLYDERLVADLNQLIESLSHEAFLQVVPELRLAFTYFTPMEISMIAEKVATLFQTTVEEMVRPAIDGQTLRQARELDQAIQKEFAKWSLT</sequence>
<reference evidence="1 2" key="1">
    <citation type="submission" date="2018-10" db="EMBL/GenBank/DDBJ databases">
        <title>Phylogenomics of Brevibacillus.</title>
        <authorList>
            <person name="Dunlap C."/>
        </authorList>
    </citation>
    <scope>NUCLEOTIDE SEQUENCE [LARGE SCALE GENOMIC DNA]</scope>
    <source>
        <strain evidence="1 2">JCM 15716</strain>
    </source>
</reference>
<evidence type="ECO:0000313" key="1">
    <source>
        <dbReference type="EMBL" id="RNB91249.1"/>
    </source>
</evidence>
<name>A0A3M8DUR3_9BACL</name>
<gene>
    <name evidence="1" type="ORF">EDM56_06620</name>
</gene>
<dbReference type="Proteomes" id="UP000271031">
    <property type="component" value="Unassembled WGS sequence"/>
</dbReference>
<dbReference type="AlphaFoldDB" id="A0A3M8DUR3"/>
<proteinExistence type="predicted"/>
<accession>A0A3M8DUR3</accession>
<evidence type="ECO:0000313" key="2">
    <source>
        <dbReference type="Proteomes" id="UP000271031"/>
    </source>
</evidence>
<dbReference type="OrthoDB" id="9768066at2"/>
<dbReference type="InterPro" id="IPR043737">
    <property type="entry name" value="DUF5682"/>
</dbReference>
<organism evidence="1 2">
    <name type="scientific">Brevibacillus fluminis</name>
    <dbReference type="NCBI Taxonomy" id="511487"/>
    <lineage>
        <taxon>Bacteria</taxon>
        <taxon>Bacillati</taxon>
        <taxon>Bacillota</taxon>
        <taxon>Bacilli</taxon>
        <taxon>Bacillales</taxon>
        <taxon>Paenibacillaceae</taxon>
        <taxon>Brevibacillus</taxon>
    </lineage>
</organism>
<protein>
    <recommendedName>
        <fullName evidence="3">4-aminobutyrate aminotransferase</fullName>
    </recommendedName>
</protein>
<dbReference type="Pfam" id="PF18934">
    <property type="entry name" value="DUF5682"/>
    <property type="match status" value="1"/>
</dbReference>